<sequence>MTREANLKVNQKVFRGSTIVLLVEVSLLQWFRPFPERLDWKHSFRLEWVLGNAVMDPERETRKTGRDVRQQSMG</sequence>
<proteinExistence type="predicted"/>
<dbReference type="Proteomes" id="UP000248340">
    <property type="component" value="Unassembled WGS sequence"/>
</dbReference>
<dbReference type="RefSeq" id="XP_025497455.1">
    <property type="nucleotide sequence ID" value="XM_025633962.1"/>
</dbReference>
<evidence type="ECO:0000313" key="2">
    <source>
        <dbReference type="Proteomes" id="UP000248340"/>
    </source>
</evidence>
<protein>
    <submittedName>
        <fullName evidence="1">Uncharacterized protein</fullName>
    </submittedName>
</protein>
<keyword evidence="2" id="KW-1185">Reference proteome</keyword>
<dbReference type="EMBL" id="KZ821674">
    <property type="protein sequence ID" value="PYH87255.1"/>
    <property type="molecule type" value="Genomic_DNA"/>
</dbReference>
<reference evidence="1 2" key="1">
    <citation type="submission" date="2016-12" db="EMBL/GenBank/DDBJ databases">
        <title>The genomes of Aspergillus section Nigri reveals drivers in fungal speciation.</title>
        <authorList>
            <consortium name="DOE Joint Genome Institute"/>
            <person name="Vesth T.C."/>
            <person name="Nybo J."/>
            <person name="Theobald S."/>
            <person name="Brandl J."/>
            <person name="Frisvad J.C."/>
            <person name="Nielsen K.F."/>
            <person name="Lyhne E.K."/>
            <person name="Kogle M.E."/>
            <person name="Kuo A."/>
            <person name="Riley R."/>
            <person name="Clum A."/>
            <person name="Nolan M."/>
            <person name="Lipzen A."/>
            <person name="Salamov A."/>
            <person name="Henrissat B."/>
            <person name="Wiebenga A."/>
            <person name="De Vries R.P."/>
            <person name="Grigoriev I.V."/>
            <person name="Mortensen U.H."/>
            <person name="Andersen M.R."/>
            <person name="Baker S.E."/>
        </authorList>
    </citation>
    <scope>NUCLEOTIDE SEQUENCE [LARGE SCALE GENOMIC DNA]</scope>
    <source>
        <strain evidence="1 2">CBS 121591</strain>
    </source>
</reference>
<evidence type="ECO:0000313" key="1">
    <source>
        <dbReference type="EMBL" id="PYH87255.1"/>
    </source>
</evidence>
<dbReference type="AlphaFoldDB" id="A0A319CPD8"/>
<dbReference type="GeneID" id="37136703"/>
<name>A0A319CPD8_9EURO</name>
<accession>A0A319CPD8</accession>
<gene>
    <name evidence="1" type="ORF">BO82DRAFT_349766</name>
</gene>
<dbReference type="VEuPathDB" id="FungiDB:BO82DRAFT_349766"/>
<organism evidence="1 2">
    <name type="scientific">Aspergillus uvarum CBS 121591</name>
    <dbReference type="NCBI Taxonomy" id="1448315"/>
    <lineage>
        <taxon>Eukaryota</taxon>
        <taxon>Fungi</taxon>
        <taxon>Dikarya</taxon>
        <taxon>Ascomycota</taxon>
        <taxon>Pezizomycotina</taxon>
        <taxon>Eurotiomycetes</taxon>
        <taxon>Eurotiomycetidae</taxon>
        <taxon>Eurotiales</taxon>
        <taxon>Aspergillaceae</taxon>
        <taxon>Aspergillus</taxon>
        <taxon>Aspergillus subgen. Circumdati</taxon>
    </lineage>
</organism>